<keyword evidence="8" id="KW-1015">Disulfide bond</keyword>
<evidence type="ECO:0000256" key="3">
    <source>
        <dbReference type="ARBA" id="ARBA00022679"/>
    </source>
</evidence>
<dbReference type="GO" id="GO:0000049">
    <property type="term" value="F:tRNA binding"/>
    <property type="evidence" value="ECO:0007669"/>
    <property type="project" value="UniProtKB-KW"/>
</dbReference>
<keyword evidence="1" id="KW-0963">Cytoplasm</keyword>
<keyword evidence="5" id="KW-0547">Nucleotide-binding</keyword>
<feature type="domain" description="tRNA-specific 2-thiouridylase MnmA-like central" evidence="10">
    <location>
        <begin position="4"/>
        <end position="57"/>
    </location>
</feature>
<dbReference type="PANTHER" id="PTHR11933">
    <property type="entry name" value="TRNA 5-METHYLAMINOMETHYL-2-THIOURIDYLATE -METHYLTRANSFERASE"/>
    <property type="match status" value="1"/>
</dbReference>
<dbReference type="FunFam" id="2.30.30.280:FF:000001">
    <property type="entry name" value="tRNA-specific 2-thiouridylase MnmA"/>
    <property type="match status" value="1"/>
</dbReference>
<proteinExistence type="predicted"/>
<dbReference type="GO" id="GO:0016783">
    <property type="term" value="F:sulfurtransferase activity"/>
    <property type="evidence" value="ECO:0007669"/>
    <property type="project" value="InterPro"/>
</dbReference>
<keyword evidence="7" id="KW-0694">RNA-binding</keyword>
<evidence type="ECO:0000259" key="9">
    <source>
        <dbReference type="Pfam" id="PF20258"/>
    </source>
</evidence>
<dbReference type="Pfam" id="PF20258">
    <property type="entry name" value="tRNA_Me_trans_C"/>
    <property type="match status" value="1"/>
</dbReference>
<dbReference type="InterPro" id="IPR023382">
    <property type="entry name" value="MnmA-like_central_sf"/>
</dbReference>
<dbReference type="EMBL" id="BARV01037712">
    <property type="protein sequence ID" value="GAI53583.1"/>
    <property type="molecule type" value="Genomic_DNA"/>
</dbReference>
<evidence type="ECO:0000256" key="1">
    <source>
        <dbReference type="ARBA" id="ARBA00022490"/>
    </source>
</evidence>
<evidence type="ECO:0000256" key="8">
    <source>
        <dbReference type="ARBA" id="ARBA00023157"/>
    </source>
</evidence>
<feature type="non-terminal residue" evidence="11">
    <location>
        <position position="1"/>
    </location>
</feature>
<keyword evidence="4" id="KW-0819">tRNA processing</keyword>
<accession>X1PCK4</accession>
<evidence type="ECO:0000313" key="11">
    <source>
        <dbReference type="EMBL" id="GAI53583.1"/>
    </source>
</evidence>
<gene>
    <name evidence="11" type="ORF">S06H3_58280</name>
</gene>
<name>X1PCK4_9ZZZZ</name>
<organism evidence="11">
    <name type="scientific">marine sediment metagenome</name>
    <dbReference type="NCBI Taxonomy" id="412755"/>
    <lineage>
        <taxon>unclassified sequences</taxon>
        <taxon>metagenomes</taxon>
        <taxon>ecological metagenomes</taxon>
    </lineage>
</organism>
<dbReference type="InterPro" id="IPR046884">
    <property type="entry name" value="MnmA-like_central"/>
</dbReference>
<dbReference type="InterPro" id="IPR046885">
    <property type="entry name" value="MnmA-like_C"/>
</dbReference>
<evidence type="ECO:0000256" key="2">
    <source>
        <dbReference type="ARBA" id="ARBA00022555"/>
    </source>
</evidence>
<dbReference type="GO" id="GO:0005524">
    <property type="term" value="F:ATP binding"/>
    <property type="evidence" value="ECO:0007669"/>
    <property type="project" value="UniProtKB-KW"/>
</dbReference>
<keyword evidence="3" id="KW-0808">Transferase</keyword>
<feature type="domain" description="tRNA-specific 2-thiouridylase MnmA-like C-terminal" evidence="9">
    <location>
        <begin position="64"/>
        <end position="138"/>
    </location>
</feature>
<dbReference type="Pfam" id="PF20259">
    <property type="entry name" value="tRNA_Me_trans_M"/>
    <property type="match status" value="1"/>
</dbReference>
<evidence type="ECO:0008006" key="12">
    <source>
        <dbReference type="Google" id="ProtNLM"/>
    </source>
</evidence>
<evidence type="ECO:0000256" key="6">
    <source>
        <dbReference type="ARBA" id="ARBA00022840"/>
    </source>
</evidence>
<keyword evidence="6" id="KW-0067">ATP-binding</keyword>
<dbReference type="FunFam" id="2.40.30.10:FF:000023">
    <property type="entry name" value="tRNA-specific 2-thiouridylase MnmA"/>
    <property type="match status" value="1"/>
</dbReference>
<dbReference type="Gene3D" id="2.30.30.280">
    <property type="entry name" value="Adenine nucleotide alpha hydrolases-like domains"/>
    <property type="match status" value="1"/>
</dbReference>
<dbReference type="PANTHER" id="PTHR11933:SF5">
    <property type="entry name" value="MITOCHONDRIAL TRNA-SPECIFIC 2-THIOURIDYLASE 1"/>
    <property type="match status" value="1"/>
</dbReference>
<sequence>FTISPGDIVNRQGEVLGKHEGAALYTIGQRHGLGLTAARPLYVTKIEPATNRITVGSEKDLYSSGLIAGKVNWVSGKPPSEPITVSVKIRYRSPEVTAILYPKPDSAEIRFHQPQRAVTPGQAVVFYQNNEVLGGGTIENQKQ</sequence>
<protein>
    <recommendedName>
        <fullName evidence="12">tRNA 2-thiouridine(34) synthase MnmA</fullName>
    </recommendedName>
</protein>
<dbReference type="Gene3D" id="2.40.30.10">
    <property type="entry name" value="Translation factors"/>
    <property type="match status" value="1"/>
</dbReference>
<evidence type="ECO:0000256" key="7">
    <source>
        <dbReference type="ARBA" id="ARBA00022884"/>
    </source>
</evidence>
<dbReference type="AlphaFoldDB" id="X1PCK4"/>
<dbReference type="GO" id="GO:0002143">
    <property type="term" value="P:tRNA wobble position uridine thiolation"/>
    <property type="evidence" value="ECO:0007669"/>
    <property type="project" value="TreeGrafter"/>
</dbReference>
<keyword evidence="2" id="KW-0820">tRNA-binding</keyword>
<evidence type="ECO:0000256" key="4">
    <source>
        <dbReference type="ARBA" id="ARBA00022694"/>
    </source>
</evidence>
<evidence type="ECO:0000259" key="10">
    <source>
        <dbReference type="Pfam" id="PF20259"/>
    </source>
</evidence>
<reference evidence="11" key="1">
    <citation type="journal article" date="2014" name="Front. Microbiol.">
        <title>High frequency of phylogenetically diverse reductive dehalogenase-homologous genes in deep subseafloor sedimentary metagenomes.</title>
        <authorList>
            <person name="Kawai M."/>
            <person name="Futagami T."/>
            <person name="Toyoda A."/>
            <person name="Takaki Y."/>
            <person name="Nishi S."/>
            <person name="Hori S."/>
            <person name="Arai W."/>
            <person name="Tsubouchi T."/>
            <person name="Morono Y."/>
            <person name="Uchiyama I."/>
            <person name="Ito T."/>
            <person name="Fujiyama A."/>
            <person name="Inagaki F."/>
            <person name="Takami H."/>
        </authorList>
    </citation>
    <scope>NUCLEOTIDE SEQUENCE</scope>
    <source>
        <strain evidence="11">Expedition CK06-06</strain>
    </source>
</reference>
<comment type="caution">
    <text evidence="11">The sequence shown here is derived from an EMBL/GenBank/DDBJ whole genome shotgun (WGS) entry which is preliminary data.</text>
</comment>
<evidence type="ECO:0000256" key="5">
    <source>
        <dbReference type="ARBA" id="ARBA00022741"/>
    </source>
</evidence>